<dbReference type="Gene3D" id="3.40.50.12370">
    <property type="match status" value="1"/>
</dbReference>
<accession>A0A967F1Z9</accession>
<organism evidence="1 2">
    <name type="scientific">Pelagibius litoralis</name>
    <dbReference type="NCBI Taxonomy" id="374515"/>
    <lineage>
        <taxon>Bacteria</taxon>
        <taxon>Pseudomonadati</taxon>
        <taxon>Pseudomonadota</taxon>
        <taxon>Alphaproteobacteria</taxon>
        <taxon>Rhodospirillales</taxon>
        <taxon>Rhodovibrionaceae</taxon>
        <taxon>Pelagibius</taxon>
    </lineage>
</organism>
<dbReference type="SUPFAM" id="SSF52402">
    <property type="entry name" value="Adenine nucleotide alpha hydrolases-like"/>
    <property type="match status" value="1"/>
</dbReference>
<dbReference type="Proteomes" id="UP000761264">
    <property type="component" value="Unassembled WGS sequence"/>
</dbReference>
<reference evidence="1" key="1">
    <citation type="submission" date="2020-03" db="EMBL/GenBank/DDBJ databases">
        <title>Genome of Pelagibius litoralis DSM 21314T.</title>
        <authorList>
            <person name="Wang G."/>
        </authorList>
    </citation>
    <scope>NUCLEOTIDE SEQUENCE</scope>
    <source>
        <strain evidence="1">DSM 21314</strain>
    </source>
</reference>
<dbReference type="EMBL" id="JAAQPH010000022">
    <property type="protein sequence ID" value="NIA71451.1"/>
    <property type="molecule type" value="Genomic_DNA"/>
</dbReference>
<gene>
    <name evidence="1" type="ORF">HBA54_22925</name>
</gene>
<evidence type="ECO:0000313" key="1">
    <source>
        <dbReference type="EMBL" id="NIA71451.1"/>
    </source>
</evidence>
<proteinExistence type="predicted"/>
<dbReference type="AlphaFoldDB" id="A0A967F1Z9"/>
<keyword evidence="2" id="KW-1185">Reference proteome</keyword>
<evidence type="ECO:0000313" key="2">
    <source>
        <dbReference type="Proteomes" id="UP000761264"/>
    </source>
</evidence>
<sequence>MATPDLGDQQIGRFRRVLVVLDSTAANDEVLGTAATIASAEACELTGLFIEDQDLLRLAALPFAHEVQLARAITRRLEPELVRQDLRALASQARVAIAKHAALHRLTWSFQEVHGRTDEQILLAANAGDIIAMTRRVGPLASFTHVSGQARTIAARAPGPLLLTGELQAARRGTTVLPYDASLTADRMLGLASNLASARGEPLEIILLGETARGIKDFEERIRSATGRVQVPPLRLLVPRDRAIAVRRLCELDRGLLMLPADISYFESAQIGQIIEKARVPIVLQTEKEA</sequence>
<evidence type="ECO:0008006" key="3">
    <source>
        <dbReference type="Google" id="ProtNLM"/>
    </source>
</evidence>
<protein>
    <recommendedName>
        <fullName evidence="3">UspA domain-containing protein</fullName>
    </recommendedName>
</protein>
<name>A0A967F1Z9_9PROT</name>
<dbReference type="RefSeq" id="WP_167229100.1">
    <property type="nucleotide sequence ID" value="NZ_JAAQPH010000022.1"/>
</dbReference>
<comment type="caution">
    <text evidence="1">The sequence shown here is derived from an EMBL/GenBank/DDBJ whole genome shotgun (WGS) entry which is preliminary data.</text>
</comment>